<name>A0A380MZ50_9GAMM</name>
<feature type="compositionally biased region" description="Basic and acidic residues" evidence="1">
    <location>
        <begin position="50"/>
        <end position="61"/>
    </location>
</feature>
<reference evidence="3 4" key="1">
    <citation type="submission" date="2018-06" db="EMBL/GenBank/DDBJ databases">
        <authorList>
            <consortium name="Pathogen Informatics"/>
            <person name="Doyle S."/>
        </authorList>
    </citation>
    <scope>NUCLEOTIDE SEQUENCE [LARGE SCALE GENOMIC DNA]</scope>
    <source>
        <strain evidence="3 4">NCTC13337</strain>
    </source>
</reference>
<feature type="region of interest" description="Disordered" evidence="1">
    <location>
        <begin position="42"/>
        <end position="61"/>
    </location>
</feature>
<evidence type="ECO:0000313" key="3">
    <source>
        <dbReference type="EMBL" id="SUO97558.1"/>
    </source>
</evidence>
<dbReference type="RefSeq" id="WP_072576104.1">
    <property type="nucleotide sequence ID" value="NZ_LWHB01000050.1"/>
</dbReference>
<keyword evidence="2" id="KW-0472">Membrane</keyword>
<dbReference type="AlphaFoldDB" id="A0A380MZ50"/>
<keyword evidence="4" id="KW-1185">Reference proteome</keyword>
<evidence type="ECO:0000256" key="1">
    <source>
        <dbReference type="SAM" id="MobiDB-lite"/>
    </source>
</evidence>
<accession>A0A380MZ50</accession>
<evidence type="ECO:0000256" key="2">
    <source>
        <dbReference type="SAM" id="Phobius"/>
    </source>
</evidence>
<evidence type="ECO:0000313" key="4">
    <source>
        <dbReference type="Proteomes" id="UP000254601"/>
    </source>
</evidence>
<dbReference type="OrthoDB" id="9943107at2"/>
<organism evidence="3 4">
    <name type="scientific">Suttonella ornithocola</name>
    <dbReference type="NCBI Taxonomy" id="279832"/>
    <lineage>
        <taxon>Bacteria</taxon>
        <taxon>Pseudomonadati</taxon>
        <taxon>Pseudomonadota</taxon>
        <taxon>Gammaproteobacteria</taxon>
        <taxon>Cardiobacteriales</taxon>
        <taxon>Cardiobacteriaceae</taxon>
        <taxon>Suttonella</taxon>
    </lineage>
</organism>
<dbReference type="EMBL" id="UHIC01000001">
    <property type="protein sequence ID" value="SUO97558.1"/>
    <property type="molecule type" value="Genomic_DNA"/>
</dbReference>
<proteinExistence type="predicted"/>
<protein>
    <submittedName>
        <fullName evidence="3">Cbb3-type cytochrome oxidase, subunit 3</fullName>
    </submittedName>
</protein>
<feature type="transmembrane region" description="Helical" evidence="2">
    <location>
        <begin position="6"/>
        <end position="24"/>
    </location>
</feature>
<gene>
    <name evidence="3" type="ORF">NCTC13337_02496</name>
</gene>
<dbReference type="Proteomes" id="UP000254601">
    <property type="component" value="Unassembled WGS sequence"/>
</dbReference>
<sequence length="61" mass="7003">MNTWSIVTIVMFLSFILITLLVFWPGRNKPYQGAEKLALKEDGDPIITPRHPETSDKRTES</sequence>
<keyword evidence="2" id="KW-0812">Transmembrane</keyword>
<keyword evidence="2" id="KW-1133">Transmembrane helix</keyword>